<accession>A0AAD5SCC2</accession>
<dbReference type="AlphaFoldDB" id="A0AAD5SCC2"/>
<sequence length="64" mass="6501">NEPVGVGIGEVVAGVGREGTHTRAPTVESVGNSVLSEGGQTDVSDDATIVARPKRLVTVEEMGL</sequence>
<keyword evidence="2" id="KW-1185">Reference proteome</keyword>
<dbReference type="EMBL" id="JADGJD010000327">
    <property type="protein sequence ID" value="KAJ3052094.1"/>
    <property type="molecule type" value="Genomic_DNA"/>
</dbReference>
<feature type="non-terminal residue" evidence="1">
    <location>
        <position position="1"/>
    </location>
</feature>
<gene>
    <name evidence="1" type="ORF">HK097_006895</name>
</gene>
<comment type="caution">
    <text evidence="1">The sequence shown here is derived from an EMBL/GenBank/DDBJ whole genome shotgun (WGS) entry which is preliminary data.</text>
</comment>
<evidence type="ECO:0000313" key="2">
    <source>
        <dbReference type="Proteomes" id="UP001212841"/>
    </source>
</evidence>
<reference evidence="1" key="1">
    <citation type="submission" date="2020-05" db="EMBL/GenBank/DDBJ databases">
        <title>Phylogenomic resolution of chytrid fungi.</title>
        <authorList>
            <person name="Stajich J.E."/>
            <person name="Amses K."/>
            <person name="Simmons R."/>
            <person name="Seto K."/>
            <person name="Myers J."/>
            <person name="Bonds A."/>
            <person name="Quandt C.A."/>
            <person name="Barry K."/>
            <person name="Liu P."/>
            <person name="Grigoriev I."/>
            <person name="Longcore J.E."/>
            <person name="James T.Y."/>
        </authorList>
    </citation>
    <scope>NUCLEOTIDE SEQUENCE</scope>
    <source>
        <strain evidence="1">JEL0318</strain>
    </source>
</reference>
<proteinExistence type="predicted"/>
<dbReference type="Proteomes" id="UP001212841">
    <property type="component" value="Unassembled WGS sequence"/>
</dbReference>
<organism evidence="1 2">
    <name type="scientific">Rhizophlyctis rosea</name>
    <dbReference type="NCBI Taxonomy" id="64517"/>
    <lineage>
        <taxon>Eukaryota</taxon>
        <taxon>Fungi</taxon>
        <taxon>Fungi incertae sedis</taxon>
        <taxon>Chytridiomycota</taxon>
        <taxon>Chytridiomycota incertae sedis</taxon>
        <taxon>Chytridiomycetes</taxon>
        <taxon>Rhizophlyctidales</taxon>
        <taxon>Rhizophlyctidaceae</taxon>
        <taxon>Rhizophlyctis</taxon>
    </lineage>
</organism>
<protein>
    <submittedName>
        <fullName evidence="1">Uncharacterized protein</fullName>
    </submittedName>
</protein>
<name>A0AAD5SCC2_9FUNG</name>
<evidence type="ECO:0000313" key="1">
    <source>
        <dbReference type="EMBL" id="KAJ3052094.1"/>
    </source>
</evidence>